<name>A0A0N5ALT8_9BILA</name>
<protein>
    <submittedName>
        <fullName evidence="12">Ig-like domain-containing protein</fullName>
    </submittedName>
</protein>
<keyword evidence="11" id="KW-1185">Reference proteome</keyword>
<keyword evidence="8" id="KW-1015">Disulfide bond</keyword>
<dbReference type="InterPro" id="IPR036179">
    <property type="entry name" value="Ig-like_dom_sf"/>
</dbReference>
<dbReference type="PANTHER" id="PTHR44170">
    <property type="entry name" value="PROTEIN SIDEKICK"/>
    <property type="match status" value="1"/>
</dbReference>
<evidence type="ECO:0000256" key="8">
    <source>
        <dbReference type="ARBA" id="ARBA00023157"/>
    </source>
</evidence>
<dbReference type="PANTHER" id="PTHR44170:SF6">
    <property type="entry name" value="CONTACTIN"/>
    <property type="match status" value="1"/>
</dbReference>
<evidence type="ECO:0000256" key="9">
    <source>
        <dbReference type="ARBA" id="ARBA00023319"/>
    </source>
</evidence>
<dbReference type="InterPro" id="IPR003599">
    <property type="entry name" value="Ig_sub"/>
</dbReference>
<dbReference type="Gene3D" id="2.60.40.10">
    <property type="entry name" value="Immunoglobulins"/>
    <property type="match status" value="1"/>
</dbReference>
<dbReference type="AlphaFoldDB" id="A0A0N5ALT8"/>
<keyword evidence="2" id="KW-0812">Transmembrane</keyword>
<reference evidence="12" key="1">
    <citation type="submission" date="2017-02" db="UniProtKB">
        <authorList>
            <consortium name="WormBaseParasite"/>
        </authorList>
    </citation>
    <scope>IDENTIFICATION</scope>
</reference>
<dbReference type="InterPro" id="IPR013098">
    <property type="entry name" value="Ig_I-set"/>
</dbReference>
<evidence type="ECO:0000256" key="3">
    <source>
        <dbReference type="ARBA" id="ARBA00022729"/>
    </source>
</evidence>
<dbReference type="Pfam" id="PF07679">
    <property type="entry name" value="I-set"/>
    <property type="match status" value="1"/>
</dbReference>
<evidence type="ECO:0000313" key="11">
    <source>
        <dbReference type="Proteomes" id="UP000046393"/>
    </source>
</evidence>
<dbReference type="InterPro" id="IPR013783">
    <property type="entry name" value="Ig-like_fold"/>
</dbReference>
<dbReference type="PROSITE" id="PS50835">
    <property type="entry name" value="IG_LIKE"/>
    <property type="match status" value="1"/>
</dbReference>
<keyword evidence="7" id="KW-0472">Membrane</keyword>
<evidence type="ECO:0000256" key="6">
    <source>
        <dbReference type="ARBA" id="ARBA00022989"/>
    </source>
</evidence>
<keyword evidence="6" id="KW-1133">Transmembrane helix</keyword>
<evidence type="ECO:0000256" key="7">
    <source>
        <dbReference type="ARBA" id="ARBA00023136"/>
    </source>
</evidence>
<dbReference type="GO" id="GO:0016020">
    <property type="term" value="C:membrane"/>
    <property type="evidence" value="ECO:0007669"/>
    <property type="project" value="UniProtKB-SubCell"/>
</dbReference>
<dbReference type="SMART" id="SM00409">
    <property type="entry name" value="IG"/>
    <property type="match status" value="1"/>
</dbReference>
<keyword evidence="9" id="KW-0393">Immunoglobulin domain</keyword>
<evidence type="ECO:0000256" key="2">
    <source>
        <dbReference type="ARBA" id="ARBA00022692"/>
    </source>
</evidence>
<evidence type="ECO:0000256" key="1">
    <source>
        <dbReference type="ARBA" id="ARBA00004167"/>
    </source>
</evidence>
<dbReference type="GO" id="GO:0098609">
    <property type="term" value="P:cell-cell adhesion"/>
    <property type="evidence" value="ECO:0007669"/>
    <property type="project" value="TreeGrafter"/>
</dbReference>
<organism evidence="11 12">
    <name type="scientific">Syphacia muris</name>
    <dbReference type="NCBI Taxonomy" id="451379"/>
    <lineage>
        <taxon>Eukaryota</taxon>
        <taxon>Metazoa</taxon>
        <taxon>Ecdysozoa</taxon>
        <taxon>Nematoda</taxon>
        <taxon>Chromadorea</taxon>
        <taxon>Rhabditida</taxon>
        <taxon>Spirurina</taxon>
        <taxon>Oxyuridomorpha</taxon>
        <taxon>Oxyuroidea</taxon>
        <taxon>Oxyuridae</taxon>
        <taxon>Syphacia</taxon>
    </lineage>
</organism>
<evidence type="ECO:0000313" key="12">
    <source>
        <dbReference type="WBParaSite" id="SMUV_0000551601-mRNA-1"/>
    </source>
</evidence>
<comment type="subcellular location">
    <subcellularLocation>
        <location evidence="1">Membrane</location>
        <topology evidence="1">Single-pass membrane protein</topology>
    </subcellularLocation>
</comment>
<dbReference type="FunFam" id="2.60.40.10:FF:000017">
    <property type="entry name" value="Down syndrome cell adhesion molecule b"/>
    <property type="match status" value="1"/>
</dbReference>
<dbReference type="Proteomes" id="UP000046393">
    <property type="component" value="Unplaced"/>
</dbReference>
<keyword evidence="5" id="KW-0130">Cell adhesion</keyword>
<dbReference type="InterPro" id="IPR007110">
    <property type="entry name" value="Ig-like_dom"/>
</dbReference>
<accession>A0A0N5ALT8</accession>
<dbReference type="SUPFAM" id="SSF48726">
    <property type="entry name" value="Immunoglobulin"/>
    <property type="match status" value="1"/>
</dbReference>
<dbReference type="STRING" id="451379.A0A0N5ALT8"/>
<dbReference type="InterPro" id="IPR003598">
    <property type="entry name" value="Ig_sub2"/>
</dbReference>
<keyword evidence="4" id="KW-0677">Repeat</keyword>
<evidence type="ECO:0000256" key="5">
    <source>
        <dbReference type="ARBA" id="ARBA00022889"/>
    </source>
</evidence>
<dbReference type="SMART" id="SM00408">
    <property type="entry name" value="IGc2"/>
    <property type="match status" value="1"/>
</dbReference>
<keyword evidence="3" id="KW-0732">Signal</keyword>
<sequence length="102" mass="11493">MNDTTARPYIRLTSQLAAEVNRTAGQQIRYKCEAAGSPKPVFSWKRNNIPLEKRTNVKVRSRDYFSRLTITNLDVLDTGFYECIASNSAGSVKTSSKLKVTF</sequence>
<evidence type="ECO:0000259" key="10">
    <source>
        <dbReference type="PROSITE" id="PS50835"/>
    </source>
</evidence>
<dbReference type="WBParaSite" id="SMUV_0000551601-mRNA-1">
    <property type="protein sequence ID" value="SMUV_0000551601-mRNA-1"/>
    <property type="gene ID" value="SMUV_0000551601"/>
</dbReference>
<proteinExistence type="predicted"/>
<evidence type="ECO:0000256" key="4">
    <source>
        <dbReference type="ARBA" id="ARBA00022737"/>
    </source>
</evidence>
<feature type="domain" description="Ig-like" evidence="10">
    <location>
        <begin position="8"/>
        <end position="99"/>
    </location>
</feature>